<evidence type="ECO:0000256" key="1">
    <source>
        <dbReference type="SAM" id="Phobius"/>
    </source>
</evidence>
<evidence type="ECO:0008006" key="4">
    <source>
        <dbReference type="Google" id="ProtNLM"/>
    </source>
</evidence>
<dbReference type="EMBL" id="CP092625">
    <property type="protein sequence ID" value="UMM39075.1"/>
    <property type="molecule type" value="Genomic_DNA"/>
</dbReference>
<keyword evidence="1" id="KW-1133">Transmembrane helix</keyword>
<name>A0AAE9FA69_CAEBR</name>
<feature type="transmembrane region" description="Helical" evidence="1">
    <location>
        <begin position="110"/>
        <end position="132"/>
    </location>
</feature>
<dbReference type="AlphaFoldDB" id="A0AAE9FA69"/>
<protein>
    <recommendedName>
        <fullName evidence="4">Transmembrane protein</fullName>
    </recommendedName>
</protein>
<keyword evidence="3" id="KW-1185">Reference proteome</keyword>
<gene>
    <name evidence="2" type="ORF">L5515_016279</name>
</gene>
<keyword evidence="1" id="KW-0472">Membrane</keyword>
<reference evidence="2 3" key="1">
    <citation type="submission" date="2022-04" db="EMBL/GenBank/DDBJ databases">
        <title>Chromosome-level reference genomes for two strains of Caenorhabditis briggsae: an improved platform for comparative genomics.</title>
        <authorList>
            <person name="Stevens L."/>
            <person name="Andersen E."/>
        </authorList>
    </citation>
    <scope>NUCLEOTIDE SEQUENCE [LARGE SCALE GENOMIC DNA]</scope>
    <source>
        <strain evidence="2">VX34</strain>
        <tissue evidence="2">Whole-organism</tissue>
    </source>
</reference>
<evidence type="ECO:0000313" key="2">
    <source>
        <dbReference type="EMBL" id="UMM39075.1"/>
    </source>
</evidence>
<sequence length="140" mass="16360">MFSNFPPCFTFVKKSQLTSSVSAYFSVFSISSSNGSPLQTVQLSSQNQKSRKCCKRSMESRVVFRIHRLALMSRKRRNQEPEKIEKKKAIAIEQADRVERRNLYWSPRFILYRWIFLTLTFIQLGLLIKALIRKYITGAG</sequence>
<proteinExistence type="predicted"/>
<dbReference type="Proteomes" id="UP000829354">
    <property type="component" value="Chromosome X"/>
</dbReference>
<evidence type="ECO:0000313" key="3">
    <source>
        <dbReference type="Proteomes" id="UP000829354"/>
    </source>
</evidence>
<accession>A0AAE9FA69</accession>
<organism evidence="2 3">
    <name type="scientific">Caenorhabditis briggsae</name>
    <dbReference type="NCBI Taxonomy" id="6238"/>
    <lineage>
        <taxon>Eukaryota</taxon>
        <taxon>Metazoa</taxon>
        <taxon>Ecdysozoa</taxon>
        <taxon>Nematoda</taxon>
        <taxon>Chromadorea</taxon>
        <taxon>Rhabditida</taxon>
        <taxon>Rhabditina</taxon>
        <taxon>Rhabditomorpha</taxon>
        <taxon>Rhabditoidea</taxon>
        <taxon>Rhabditidae</taxon>
        <taxon>Peloderinae</taxon>
        <taxon>Caenorhabditis</taxon>
    </lineage>
</organism>
<keyword evidence="1" id="KW-0812">Transmembrane</keyword>